<protein>
    <recommendedName>
        <fullName evidence="4">PE domain-containing protein</fullName>
    </recommendedName>
</protein>
<comment type="caution">
    <text evidence="2">The sequence shown here is derived from an EMBL/GenBank/DDBJ whole genome shotgun (WGS) entry which is preliminary data.</text>
</comment>
<keyword evidence="3" id="KW-1185">Reference proteome</keyword>
<sequence length="152" mass="16548">MTSRDAMRADEALPLDPRWPGLDDDSETTFLVDPKWPGLGSQPADKFFETNVMRAVATDLELYLGSMTGGANAEGYTTGSINSIRENCNLTEAQLGRWDAASALTQSVGSPGGKKQFEEAYGEFIAAYEAAIRAIREHAKVLDETERANEGR</sequence>
<gene>
    <name evidence="2" type="ORF">J2853_008606</name>
</gene>
<dbReference type="Proteomes" id="UP001225356">
    <property type="component" value="Unassembled WGS sequence"/>
</dbReference>
<evidence type="ECO:0000256" key="1">
    <source>
        <dbReference type="SAM" id="MobiDB-lite"/>
    </source>
</evidence>
<evidence type="ECO:0000313" key="3">
    <source>
        <dbReference type="Proteomes" id="UP001225356"/>
    </source>
</evidence>
<name>A0ABT9QSL9_9ACTN</name>
<evidence type="ECO:0000313" key="2">
    <source>
        <dbReference type="EMBL" id="MDP9849395.1"/>
    </source>
</evidence>
<organism evidence="2 3">
    <name type="scientific">Streptosporangium lutulentum</name>
    <dbReference type="NCBI Taxonomy" id="1461250"/>
    <lineage>
        <taxon>Bacteria</taxon>
        <taxon>Bacillati</taxon>
        <taxon>Actinomycetota</taxon>
        <taxon>Actinomycetes</taxon>
        <taxon>Streptosporangiales</taxon>
        <taxon>Streptosporangiaceae</taxon>
        <taxon>Streptosporangium</taxon>
    </lineage>
</organism>
<feature type="compositionally biased region" description="Basic and acidic residues" evidence="1">
    <location>
        <begin position="1"/>
        <end position="11"/>
    </location>
</feature>
<accession>A0ABT9QSL9</accession>
<reference evidence="2 3" key="1">
    <citation type="submission" date="2023-07" db="EMBL/GenBank/DDBJ databases">
        <title>Sequencing the genomes of 1000 actinobacteria strains.</title>
        <authorList>
            <person name="Klenk H.-P."/>
        </authorList>
    </citation>
    <scope>NUCLEOTIDE SEQUENCE [LARGE SCALE GENOMIC DNA]</scope>
    <source>
        <strain evidence="2 3">DSM 46740</strain>
    </source>
</reference>
<dbReference type="EMBL" id="JAUSQU010000001">
    <property type="protein sequence ID" value="MDP9849395.1"/>
    <property type="molecule type" value="Genomic_DNA"/>
</dbReference>
<evidence type="ECO:0008006" key="4">
    <source>
        <dbReference type="Google" id="ProtNLM"/>
    </source>
</evidence>
<dbReference type="RefSeq" id="WP_307567225.1">
    <property type="nucleotide sequence ID" value="NZ_JAUSQU010000001.1"/>
</dbReference>
<feature type="region of interest" description="Disordered" evidence="1">
    <location>
        <begin position="1"/>
        <end position="21"/>
    </location>
</feature>
<proteinExistence type="predicted"/>